<dbReference type="PANTHER" id="PTHR43673">
    <property type="entry name" value="NAD(P)H NITROREDUCTASE YDGI-RELATED"/>
    <property type="match status" value="1"/>
</dbReference>
<protein>
    <submittedName>
        <fullName evidence="4">NAD(P)H-flavin oxidoreductase</fullName>
    </submittedName>
</protein>
<reference evidence="4 5" key="1">
    <citation type="submission" date="2019-07" db="EMBL/GenBank/DDBJ databases">
        <title>Whole genome shotgun sequence of Rhizobium naphthalenivorans NBRC 107585.</title>
        <authorList>
            <person name="Hosoyama A."/>
            <person name="Uohara A."/>
            <person name="Ohji S."/>
            <person name="Ichikawa N."/>
        </authorList>
    </citation>
    <scope>NUCLEOTIDE SEQUENCE [LARGE SCALE GENOMIC DNA]</scope>
    <source>
        <strain evidence="4 5">NBRC 107585</strain>
    </source>
</reference>
<dbReference type="CDD" id="cd02138">
    <property type="entry name" value="TdsD-like"/>
    <property type="match status" value="1"/>
</dbReference>
<dbReference type="RefSeq" id="WP_147181511.1">
    <property type="nucleotide sequence ID" value="NZ_BJZP01000021.1"/>
</dbReference>
<evidence type="ECO:0000256" key="2">
    <source>
        <dbReference type="ARBA" id="ARBA00023002"/>
    </source>
</evidence>
<keyword evidence="2" id="KW-0560">Oxidoreductase</keyword>
<dbReference type="Proteomes" id="UP000321717">
    <property type="component" value="Unassembled WGS sequence"/>
</dbReference>
<evidence type="ECO:0000313" key="5">
    <source>
        <dbReference type="Proteomes" id="UP000321717"/>
    </source>
</evidence>
<dbReference type="Gene3D" id="3.40.109.10">
    <property type="entry name" value="NADH Oxidase"/>
    <property type="match status" value="1"/>
</dbReference>
<dbReference type="EMBL" id="BJZP01000021">
    <property type="protein sequence ID" value="GEO86582.1"/>
    <property type="molecule type" value="Genomic_DNA"/>
</dbReference>
<dbReference type="InterPro" id="IPR000415">
    <property type="entry name" value="Nitroreductase-like"/>
</dbReference>
<organism evidence="4 5">
    <name type="scientific">Ciceribacter naphthalenivorans</name>
    <dbReference type="NCBI Taxonomy" id="1118451"/>
    <lineage>
        <taxon>Bacteria</taxon>
        <taxon>Pseudomonadati</taxon>
        <taxon>Pseudomonadota</taxon>
        <taxon>Alphaproteobacteria</taxon>
        <taxon>Hyphomicrobiales</taxon>
        <taxon>Rhizobiaceae</taxon>
        <taxon>Ciceribacter</taxon>
    </lineage>
</organism>
<dbReference type="PANTHER" id="PTHR43673:SF10">
    <property type="entry name" value="NADH DEHYDROGENASE_NAD(P)H NITROREDUCTASE XCC3605-RELATED"/>
    <property type="match status" value="1"/>
</dbReference>
<comment type="caution">
    <text evidence="4">The sequence shown here is derived from an EMBL/GenBank/DDBJ whole genome shotgun (WGS) entry which is preliminary data.</text>
</comment>
<evidence type="ECO:0000313" key="4">
    <source>
        <dbReference type="EMBL" id="GEO86582.1"/>
    </source>
</evidence>
<proteinExistence type="inferred from homology"/>
<sequence>MTTSNSRTSEFDIDPIFLDRWSPRAFTGEAMDETVLLTILEAAHWAPSANNYQPWRFVYALNSEPEWDRFVGLLNESNQVWAKSASALVFLFSDTLSRRHDGSEPRLMRSHSFDTGAAWAMMSLQALRSGYLAHAMAGVDFDEAIKVLGAPVGFHAEAAVAIGKRADPAGLPDHLKAREMPNGRKKLADVAFARGFPVG</sequence>
<dbReference type="OrthoDB" id="9802510at2"/>
<feature type="domain" description="Nitroreductase" evidence="3">
    <location>
        <begin position="19"/>
        <end position="60"/>
    </location>
</feature>
<evidence type="ECO:0000259" key="3">
    <source>
        <dbReference type="Pfam" id="PF00881"/>
    </source>
</evidence>
<dbReference type="SUPFAM" id="SSF55469">
    <property type="entry name" value="FMN-dependent nitroreductase-like"/>
    <property type="match status" value="1"/>
</dbReference>
<dbReference type="AlphaFoldDB" id="A0A512HMA0"/>
<gene>
    <name evidence="4" type="ORF">RNA01_35140</name>
</gene>
<accession>A0A512HMA0</accession>
<evidence type="ECO:0000256" key="1">
    <source>
        <dbReference type="ARBA" id="ARBA00007118"/>
    </source>
</evidence>
<name>A0A512HMA0_9HYPH</name>
<dbReference type="InterPro" id="IPR029479">
    <property type="entry name" value="Nitroreductase"/>
</dbReference>
<dbReference type="Pfam" id="PF00881">
    <property type="entry name" value="Nitroreductase"/>
    <property type="match status" value="1"/>
</dbReference>
<dbReference type="GO" id="GO:0016491">
    <property type="term" value="F:oxidoreductase activity"/>
    <property type="evidence" value="ECO:0007669"/>
    <property type="project" value="UniProtKB-KW"/>
</dbReference>
<keyword evidence="5" id="KW-1185">Reference proteome</keyword>
<comment type="similarity">
    <text evidence="1">Belongs to the nitroreductase family.</text>
</comment>